<name>A0A5M4AZ80_9BACT</name>
<comment type="similarity">
    <text evidence="8">Belongs to the TonB-dependent receptor family.</text>
</comment>
<dbReference type="Proteomes" id="UP000391834">
    <property type="component" value="Unassembled WGS sequence"/>
</dbReference>
<dbReference type="SUPFAM" id="SSF49464">
    <property type="entry name" value="Carboxypeptidase regulatory domain-like"/>
    <property type="match status" value="1"/>
</dbReference>
<comment type="subcellular location">
    <subcellularLocation>
        <location evidence="1">Cell outer membrane</location>
        <topology evidence="1">Multi-pass membrane protein</topology>
    </subcellularLocation>
</comment>
<evidence type="ECO:0000256" key="6">
    <source>
        <dbReference type="ARBA" id="ARBA00023136"/>
    </source>
</evidence>
<dbReference type="InterPro" id="IPR012910">
    <property type="entry name" value="Plug_dom"/>
</dbReference>
<dbReference type="InterPro" id="IPR036942">
    <property type="entry name" value="Beta-barrel_TonB_sf"/>
</dbReference>
<dbReference type="GO" id="GO:0015344">
    <property type="term" value="F:siderophore uptake transmembrane transporter activity"/>
    <property type="evidence" value="ECO:0007669"/>
    <property type="project" value="TreeGrafter"/>
</dbReference>
<gene>
    <name evidence="11" type="ORF">PbJCM13498_15800</name>
</gene>
<accession>A0A5M4AZ80</accession>
<keyword evidence="12" id="KW-1185">Reference proteome</keyword>
<keyword evidence="5 8" id="KW-0798">TonB box</keyword>
<dbReference type="AlphaFoldDB" id="A0A5M4AZ80"/>
<dbReference type="InterPro" id="IPR000531">
    <property type="entry name" value="Beta-barrel_TonB"/>
</dbReference>
<dbReference type="Pfam" id="PF13715">
    <property type="entry name" value="CarbopepD_reg_2"/>
    <property type="match status" value="1"/>
</dbReference>
<reference evidence="11 12" key="1">
    <citation type="submission" date="2019-10" db="EMBL/GenBank/DDBJ databases">
        <title>Prolixibacter strains distinguished by the presence of nitrate reductase genes were adept at nitrate-dependent anaerobic corrosion of metallic iron and carbon steel.</title>
        <authorList>
            <person name="Iino T."/>
            <person name="Shono N."/>
            <person name="Ito K."/>
            <person name="Nakamura R."/>
            <person name="Sueoka K."/>
            <person name="Harayama S."/>
            <person name="Ohkuma M."/>
        </authorList>
    </citation>
    <scope>NUCLEOTIDE SEQUENCE [LARGE SCALE GENOMIC DNA]</scope>
    <source>
        <strain evidence="11 12">JCM 13498</strain>
    </source>
</reference>
<organism evidence="11 12">
    <name type="scientific">Prolixibacter bellariivorans</name>
    <dbReference type="NCBI Taxonomy" id="314319"/>
    <lineage>
        <taxon>Bacteria</taxon>
        <taxon>Pseudomonadati</taxon>
        <taxon>Bacteroidota</taxon>
        <taxon>Bacteroidia</taxon>
        <taxon>Marinilabiliales</taxon>
        <taxon>Prolixibacteraceae</taxon>
        <taxon>Prolixibacter</taxon>
    </lineage>
</organism>
<feature type="domain" description="TonB-dependent receptor plug" evidence="10">
    <location>
        <begin position="148"/>
        <end position="250"/>
    </location>
</feature>
<dbReference type="GO" id="GO:0044718">
    <property type="term" value="P:siderophore transmembrane transport"/>
    <property type="evidence" value="ECO:0007669"/>
    <property type="project" value="TreeGrafter"/>
</dbReference>
<dbReference type="InterPro" id="IPR037066">
    <property type="entry name" value="Plug_dom_sf"/>
</dbReference>
<dbReference type="Gene3D" id="2.60.40.1120">
    <property type="entry name" value="Carboxypeptidase-like, regulatory domain"/>
    <property type="match status" value="1"/>
</dbReference>
<keyword evidence="11" id="KW-0176">Collagen</keyword>
<dbReference type="PANTHER" id="PTHR30069">
    <property type="entry name" value="TONB-DEPENDENT OUTER MEMBRANE RECEPTOR"/>
    <property type="match status" value="1"/>
</dbReference>
<evidence type="ECO:0000256" key="7">
    <source>
        <dbReference type="ARBA" id="ARBA00023237"/>
    </source>
</evidence>
<evidence type="ECO:0000313" key="12">
    <source>
        <dbReference type="Proteomes" id="UP000391834"/>
    </source>
</evidence>
<dbReference type="Gene3D" id="2.170.130.10">
    <property type="entry name" value="TonB-dependent receptor, plug domain"/>
    <property type="match status" value="1"/>
</dbReference>
<evidence type="ECO:0000256" key="4">
    <source>
        <dbReference type="ARBA" id="ARBA00022692"/>
    </source>
</evidence>
<dbReference type="Pfam" id="PF07715">
    <property type="entry name" value="Plug"/>
    <property type="match status" value="1"/>
</dbReference>
<protein>
    <submittedName>
        <fullName evidence="11">Collagen-binding protein</fullName>
    </submittedName>
</protein>
<dbReference type="EMBL" id="BLAX01000001">
    <property type="protein sequence ID" value="GET32717.1"/>
    <property type="molecule type" value="Genomic_DNA"/>
</dbReference>
<dbReference type="PANTHER" id="PTHR30069:SF57">
    <property type="entry name" value="TONB-DEPENDENT RECEPTOR"/>
    <property type="match status" value="1"/>
</dbReference>
<dbReference type="Pfam" id="PF00593">
    <property type="entry name" value="TonB_dep_Rec_b-barrel"/>
    <property type="match status" value="1"/>
</dbReference>
<comment type="caution">
    <text evidence="11">The sequence shown here is derived from an EMBL/GenBank/DDBJ whole genome shotgun (WGS) entry which is preliminary data.</text>
</comment>
<keyword evidence="7" id="KW-0998">Cell outer membrane</keyword>
<proteinExistence type="inferred from homology"/>
<sequence>MFNVFYKRLNKNNYLGVFYLTKINQMKKTLLLIIALFIAPHLFSQENNGVVKGRIYDASNNEPVPFANIVVFGTNIGTTSDSNGNFQLTGLAPGFIKLQASSVGYQINITEAFRVTNASSAEINIPMEESTVNLDAITVKPSQFRRREESPVSLRSIGIDEIEKNPGGNRDISKVIQSYPGVSSTPAFRNDVIVRGGGPSENRFFLDDVEIPNLNHFATQGASGGPVGIINVDFIRKVDFYSGAFPADRGNALSSVLEFKQKDGNSDKMKYRATLGASDLALTLDGPLSENTTAIFSARRSYLQFLFSALELPFLPTYNDFQFKVRTKIDDKNEIYFTGIGALDQFKLNTDANDTEEQRYLLGYLPVNKQWSYAVGAVYKHYREKGYDTWVVSQNRLNNIQYKYQNNVEQPENLLLDYDSYERETRFRYEHNCTASNGFRLNYGGGLQYAEYFNRTYRKNFINGELTELNYRTDLSFWKYSFFGQASRHFLDERLVLSLGLRADANNYSAQMNNPLQQLSPRFSASYNFTPSLSASMNTGRYYQLPSYTTMGYRDNSGTLVNRDNGLKYISVNHYVAGITWQPQPDRQFSVEGFYKGYNDYPFSVADSVSLASKGADYGTYGDEEVLPNSNGRAYGFEVLGRDKDFLGFNTVFSYTFVRSEFREGKGRYIPASWDNRHIFNITANKSLKKNWDFGFKWRYVGGAPYTPWDMETSSLRTAWDARGRGYLDYSRYNQLRLKAFHQLDFRVDKSYYFKKWSLMVYVDVQNAYNFKADQPADLVLVEDASGSPVIDPNDPSRYELKTINPESGTVLPTIGIMIEF</sequence>
<evidence type="ECO:0000256" key="1">
    <source>
        <dbReference type="ARBA" id="ARBA00004571"/>
    </source>
</evidence>
<evidence type="ECO:0000259" key="9">
    <source>
        <dbReference type="Pfam" id="PF00593"/>
    </source>
</evidence>
<keyword evidence="2" id="KW-0813">Transport</keyword>
<evidence type="ECO:0000256" key="3">
    <source>
        <dbReference type="ARBA" id="ARBA00022452"/>
    </source>
</evidence>
<evidence type="ECO:0000256" key="8">
    <source>
        <dbReference type="RuleBase" id="RU003357"/>
    </source>
</evidence>
<keyword evidence="4" id="KW-0812">Transmembrane</keyword>
<evidence type="ECO:0000313" key="11">
    <source>
        <dbReference type="EMBL" id="GET32717.1"/>
    </source>
</evidence>
<keyword evidence="6 8" id="KW-0472">Membrane</keyword>
<evidence type="ECO:0000256" key="2">
    <source>
        <dbReference type="ARBA" id="ARBA00022448"/>
    </source>
</evidence>
<dbReference type="SUPFAM" id="SSF56935">
    <property type="entry name" value="Porins"/>
    <property type="match status" value="1"/>
</dbReference>
<dbReference type="InterPro" id="IPR008969">
    <property type="entry name" value="CarboxyPept-like_regulatory"/>
</dbReference>
<dbReference type="InterPro" id="IPR039426">
    <property type="entry name" value="TonB-dep_rcpt-like"/>
</dbReference>
<keyword evidence="3" id="KW-1134">Transmembrane beta strand</keyword>
<evidence type="ECO:0000259" key="10">
    <source>
        <dbReference type="Pfam" id="PF07715"/>
    </source>
</evidence>
<evidence type="ECO:0000256" key="5">
    <source>
        <dbReference type="ARBA" id="ARBA00023077"/>
    </source>
</evidence>
<dbReference type="Gene3D" id="2.40.170.20">
    <property type="entry name" value="TonB-dependent receptor, beta-barrel domain"/>
    <property type="match status" value="1"/>
</dbReference>
<dbReference type="GO" id="GO:0009279">
    <property type="term" value="C:cell outer membrane"/>
    <property type="evidence" value="ECO:0007669"/>
    <property type="project" value="UniProtKB-SubCell"/>
</dbReference>
<feature type="domain" description="TonB-dependent receptor-like beta-barrel" evidence="9">
    <location>
        <begin position="346"/>
        <end position="767"/>
    </location>
</feature>